<evidence type="ECO:0000256" key="1">
    <source>
        <dbReference type="SAM" id="Phobius"/>
    </source>
</evidence>
<evidence type="ECO:0000313" key="3">
    <source>
        <dbReference type="Proteomes" id="UP000198287"/>
    </source>
</evidence>
<keyword evidence="1" id="KW-0812">Transmembrane</keyword>
<feature type="transmembrane region" description="Helical" evidence="1">
    <location>
        <begin position="12"/>
        <end position="36"/>
    </location>
</feature>
<proteinExistence type="predicted"/>
<gene>
    <name evidence="2" type="ORF">Fcan01_04866</name>
</gene>
<evidence type="ECO:0000313" key="2">
    <source>
        <dbReference type="EMBL" id="OXA60875.1"/>
    </source>
</evidence>
<reference evidence="2 3" key="1">
    <citation type="submission" date="2015-12" db="EMBL/GenBank/DDBJ databases">
        <title>The genome of Folsomia candida.</title>
        <authorList>
            <person name="Faddeeva A."/>
            <person name="Derks M.F."/>
            <person name="Anvar Y."/>
            <person name="Smit S."/>
            <person name="Van Straalen N."/>
            <person name="Roelofs D."/>
        </authorList>
    </citation>
    <scope>NUCLEOTIDE SEQUENCE [LARGE SCALE GENOMIC DNA]</scope>
    <source>
        <strain evidence="2 3">VU population</strain>
        <tissue evidence="2">Whole body</tissue>
    </source>
</reference>
<comment type="caution">
    <text evidence="2">The sequence shown here is derived from an EMBL/GenBank/DDBJ whole genome shotgun (WGS) entry which is preliminary data.</text>
</comment>
<sequence>MELKWRTPAKIIAIIDGAFSSLSVMMCLLTIVVVLFGKEYLIEELNKEGALGDNDAAEAADLFRRHSSVMIAMMVVLIGISIAVGIVVVVGAVKLYQATKQSANPSEVKGKASFYRTLSIIIFILAIFALLGVKGGDGTCLFLFCGAFRGVAILVVSFFMKELDKVAGSAPPVYYDVGKGV</sequence>
<dbReference type="EMBL" id="LNIX01000002">
    <property type="protein sequence ID" value="OXA60875.1"/>
    <property type="molecule type" value="Genomic_DNA"/>
</dbReference>
<protein>
    <submittedName>
        <fullName evidence="2">Uncharacterized protein</fullName>
    </submittedName>
</protein>
<organism evidence="2 3">
    <name type="scientific">Folsomia candida</name>
    <name type="common">Springtail</name>
    <dbReference type="NCBI Taxonomy" id="158441"/>
    <lineage>
        <taxon>Eukaryota</taxon>
        <taxon>Metazoa</taxon>
        <taxon>Ecdysozoa</taxon>
        <taxon>Arthropoda</taxon>
        <taxon>Hexapoda</taxon>
        <taxon>Collembola</taxon>
        <taxon>Entomobryomorpha</taxon>
        <taxon>Isotomoidea</taxon>
        <taxon>Isotomidae</taxon>
        <taxon>Proisotominae</taxon>
        <taxon>Folsomia</taxon>
    </lineage>
</organism>
<keyword evidence="3" id="KW-1185">Reference proteome</keyword>
<keyword evidence="1" id="KW-0472">Membrane</keyword>
<feature type="transmembrane region" description="Helical" evidence="1">
    <location>
        <begin position="141"/>
        <end position="160"/>
    </location>
</feature>
<dbReference type="Proteomes" id="UP000198287">
    <property type="component" value="Unassembled WGS sequence"/>
</dbReference>
<accession>A0A226ETD2</accession>
<keyword evidence="1" id="KW-1133">Transmembrane helix</keyword>
<dbReference type="AlphaFoldDB" id="A0A226ETD2"/>
<feature type="transmembrane region" description="Helical" evidence="1">
    <location>
        <begin position="114"/>
        <end position="135"/>
    </location>
</feature>
<feature type="transmembrane region" description="Helical" evidence="1">
    <location>
        <begin position="69"/>
        <end position="93"/>
    </location>
</feature>
<name>A0A226ETD2_FOLCA</name>